<dbReference type="EMBL" id="JADBJN010000003">
    <property type="protein sequence ID" value="KAG5671928.1"/>
    <property type="molecule type" value="Genomic_DNA"/>
</dbReference>
<evidence type="ECO:0000256" key="8">
    <source>
        <dbReference type="ARBA" id="ARBA00023065"/>
    </source>
</evidence>
<keyword evidence="16" id="KW-1185">Reference proteome</keyword>
<evidence type="ECO:0000313" key="16">
    <source>
        <dbReference type="Proteomes" id="UP001107558"/>
    </source>
</evidence>
<keyword evidence="7" id="KW-0915">Sodium</keyword>
<keyword evidence="5 12" id="KW-0812">Transmembrane</keyword>
<evidence type="ECO:0000256" key="9">
    <source>
        <dbReference type="ARBA" id="ARBA00023136"/>
    </source>
</evidence>
<keyword evidence="8 12" id="KW-0406">Ion transport</keyword>
<evidence type="ECO:0000256" key="7">
    <source>
        <dbReference type="ARBA" id="ARBA00023053"/>
    </source>
</evidence>
<dbReference type="PANTHER" id="PTHR11690:SF288">
    <property type="entry name" value="AMILORIDE-SENSITIVE NA+ CHANNEL-RELATED"/>
    <property type="match status" value="1"/>
</dbReference>
<keyword evidence="4 12" id="KW-0894">Sodium channel</keyword>
<evidence type="ECO:0000256" key="14">
    <source>
        <dbReference type="SAM" id="Phobius"/>
    </source>
</evidence>
<gene>
    <name evidence="15" type="ORF">PVAND_002096</name>
</gene>
<keyword evidence="10 12" id="KW-0739">Sodium transport</keyword>
<dbReference type="Proteomes" id="UP001107558">
    <property type="component" value="Chromosome 3"/>
</dbReference>
<dbReference type="Gene3D" id="1.10.287.770">
    <property type="entry name" value="YojJ-like"/>
    <property type="match status" value="1"/>
</dbReference>
<keyword evidence="11 12" id="KW-0407">Ion channel</keyword>
<keyword evidence="13" id="KW-0175">Coiled coil</keyword>
<organism evidence="15 16">
    <name type="scientific">Polypedilum vanderplanki</name>
    <name type="common">Sleeping chironomid midge</name>
    <dbReference type="NCBI Taxonomy" id="319348"/>
    <lineage>
        <taxon>Eukaryota</taxon>
        <taxon>Metazoa</taxon>
        <taxon>Ecdysozoa</taxon>
        <taxon>Arthropoda</taxon>
        <taxon>Hexapoda</taxon>
        <taxon>Insecta</taxon>
        <taxon>Pterygota</taxon>
        <taxon>Neoptera</taxon>
        <taxon>Endopterygota</taxon>
        <taxon>Diptera</taxon>
        <taxon>Nematocera</taxon>
        <taxon>Chironomoidea</taxon>
        <taxon>Chironomidae</taxon>
        <taxon>Chironominae</taxon>
        <taxon>Polypedilum</taxon>
        <taxon>Polypedilum</taxon>
    </lineage>
</organism>
<evidence type="ECO:0000256" key="12">
    <source>
        <dbReference type="RuleBase" id="RU000679"/>
    </source>
</evidence>
<dbReference type="GO" id="GO:0015280">
    <property type="term" value="F:ligand-gated sodium channel activity"/>
    <property type="evidence" value="ECO:0007669"/>
    <property type="project" value="TreeGrafter"/>
</dbReference>
<name>A0A9J6BQD2_POLVA</name>
<feature type="transmembrane region" description="Helical" evidence="14">
    <location>
        <begin position="24"/>
        <end position="45"/>
    </location>
</feature>
<dbReference type="OrthoDB" id="6628406at2759"/>
<comment type="caution">
    <text evidence="15">The sequence shown here is derived from an EMBL/GenBank/DDBJ whole genome shotgun (WGS) entry which is preliminary data.</text>
</comment>
<dbReference type="Pfam" id="PF00858">
    <property type="entry name" value="ASC"/>
    <property type="match status" value="1"/>
</dbReference>
<proteinExistence type="inferred from homology"/>
<dbReference type="PRINTS" id="PR01078">
    <property type="entry name" value="AMINACHANNEL"/>
</dbReference>
<comment type="subcellular location">
    <subcellularLocation>
        <location evidence="1">Membrane</location>
        <topology evidence="1">Multi-pass membrane protein</topology>
    </subcellularLocation>
</comment>
<evidence type="ECO:0000256" key="6">
    <source>
        <dbReference type="ARBA" id="ARBA00022989"/>
    </source>
</evidence>
<evidence type="ECO:0000256" key="2">
    <source>
        <dbReference type="ARBA" id="ARBA00007193"/>
    </source>
</evidence>
<accession>A0A9J6BQD2</accession>
<keyword evidence="3 12" id="KW-0813">Transport</keyword>
<evidence type="ECO:0000256" key="11">
    <source>
        <dbReference type="ARBA" id="ARBA00023303"/>
    </source>
</evidence>
<dbReference type="Gene3D" id="1.10.287.820">
    <property type="entry name" value="Acid-sensing ion channel domain"/>
    <property type="match status" value="1"/>
</dbReference>
<evidence type="ECO:0000256" key="5">
    <source>
        <dbReference type="ARBA" id="ARBA00022692"/>
    </source>
</evidence>
<feature type="transmembrane region" description="Helical" evidence="14">
    <location>
        <begin position="461"/>
        <end position="484"/>
    </location>
</feature>
<keyword evidence="6 14" id="KW-1133">Transmembrane helix</keyword>
<sequence length="558" mass="65021">MEEKNNETGFQAIINKRNSCLTRFFWLIALSASIGGLLFHLVVLYRKYGYEPDLGVKISQKPMRDIPFPAITICSPVFAKNNIVNYRKFGMFFEMTGKNLTTEQKNYFAANYQVCNPSDEIGDYEIVSHFLKKRTDFDLIKLVEETSLNVTDLMLVCAVHGVPIDCTKIFTRVLTDFGLCFTFNMQANEIIYNSIASDSFKARTPETWNKSNKTNKRAVWTLDKSFPKDFKDDQIPYRAVKKNRLSILLNLKQENAENFCPTMGKVFTTILHLPNEVPTIFHDQYFTQYNYGRRFLLSAISYKANNDIRKYSPKARGCYFDDERKLKFFKTYTRTHCNFECLSNYSLKICGCVKFSMPHDKDTPICDLAVKQCYVDALNQWPEKIDGNKVVCNCLPTCNHVSYKLKNSKEILIDYVDDFLGSALRPVNSTDAMLSFRFIEPIATEHQKFIAYRFENFMADIGGLLGLFMGCSLITFVEIFYTIARLFFDKQKKKNAVEKIEINADENEMYKSKQVHQILKDFQLNQREVIKRILKIEENVEQTKREIKFLKSMHTFER</sequence>
<evidence type="ECO:0000256" key="4">
    <source>
        <dbReference type="ARBA" id="ARBA00022461"/>
    </source>
</evidence>
<evidence type="ECO:0000256" key="3">
    <source>
        <dbReference type="ARBA" id="ARBA00022448"/>
    </source>
</evidence>
<dbReference type="InterPro" id="IPR001873">
    <property type="entry name" value="ENaC"/>
</dbReference>
<evidence type="ECO:0000256" key="13">
    <source>
        <dbReference type="SAM" id="Coils"/>
    </source>
</evidence>
<dbReference type="PANTHER" id="PTHR11690">
    <property type="entry name" value="AMILORIDE-SENSITIVE SODIUM CHANNEL-RELATED"/>
    <property type="match status" value="1"/>
</dbReference>
<protein>
    <submittedName>
        <fullName evidence="15">Uncharacterized protein</fullName>
    </submittedName>
</protein>
<comment type="similarity">
    <text evidence="2 12">Belongs to the amiloride-sensitive sodium channel (TC 1.A.6) family.</text>
</comment>
<evidence type="ECO:0000256" key="1">
    <source>
        <dbReference type="ARBA" id="ARBA00004141"/>
    </source>
</evidence>
<keyword evidence="9 14" id="KW-0472">Membrane</keyword>
<feature type="coiled-coil region" evidence="13">
    <location>
        <begin position="526"/>
        <end position="553"/>
    </location>
</feature>
<evidence type="ECO:0000313" key="15">
    <source>
        <dbReference type="EMBL" id="KAG5671928.1"/>
    </source>
</evidence>
<dbReference type="GO" id="GO:0005886">
    <property type="term" value="C:plasma membrane"/>
    <property type="evidence" value="ECO:0007669"/>
    <property type="project" value="TreeGrafter"/>
</dbReference>
<evidence type="ECO:0000256" key="10">
    <source>
        <dbReference type="ARBA" id="ARBA00023201"/>
    </source>
</evidence>
<reference evidence="15" key="1">
    <citation type="submission" date="2021-03" db="EMBL/GenBank/DDBJ databases">
        <title>Chromosome level genome of the anhydrobiotic midge Polypedilum vanderplanki.</title>
        <authorList>
            <person name="Yoshida Y."/>
            <person name="Kikawada T."/>
            <person name="Gusev O."/>
        </authorList>
    </citation>
    <scope>NUCLEOTIDE SEQUENCE</scope>
    <source>
        <strain evidence="15">NIAS01</strain>
        <tissue evidence="15">Whole body or cell culture</tissue>
    </source>
</reference>
<dbReference type="AlphaFoldDB" id="A0A9J6BQD2"/>